<accession>A0A8D4VNY3</accession>
<evidence type="ECO:0000313" key="5">
    <source>
        <dbReference type="Proteomes" id="UP000824988"/>
    </source>
</evidence>
<protein>
    <recommendedName>
        <fullName evidence="3">N-acetyltransferase domain-containing protein</fullName>
    </recommendedName>
</protein>
<dbReference type="EMBL" id="AP019782">
    <property type="protein sequence ID" value="BBL71708.1"/>
    <property type="molecule type" value="Genomic_DNA"/>
</dbReference>
<dbReference type="SUPFAM" id="SSF55729">
    <property type="entry name" value="Acyl-CoA N-acyltransferases (Nat)"/>
    <property type="match status" value="1"/>
</dbReference>
<dbReference type="PROSITE" id="PS51186">
    <property type="entry name" value="GNAT"/>
    <property type="match status" value="1"/>
</dbReference>
<keyword evidence="1" id="KW-0808">Transferase</keyword>
<dbReference type="Pfam" id="PF00583">
    <property type="entry name" value="Acetyltransf_1"/>
    <property type="match status" value="1"/>
</dbReference>
<sequence length="160" mass="17709">MLAAAVIGQYSLRTLRPADAAPLALALARQPPWADLGYTAEGLQRYLNKDDAALERWVLADGASVAGVLCLRQPWLRGPFLELLCLLPDYRGQGLGGLLLAELHDRARLSGLANVWATATHSNENALRFYRRQGYEQAGVLPDLILPGVDEILLRRRLRR</sequence>
<dbReference type="InterPro" id="IPR050680">
    <property type="entry name" value="YpeA/RimI_acetyltransf"/>
</dbReference>
<dbReference type="InterPro" id="IPR000182">
    <property type="entry name" value="GNAT_dom"/>
</dbReference>
<proteinExistence type="predicted"/>
<evidence type="ECO:0000313" key="4">
    <source>
        <dbReference type="EMBL" id="BBL71708.1"/>
    </source>
</evidence>
<dbReference type="InterPro" id="IPR016181">
    <property type="entry name" value="Acyl_CoA_acyltransferase"/>
</dbReference>
<evidence type="ECO:0000256" key="2">
    <source>
        <dbReference type="ARBA" id="ARBA00023315"/>
    </source>
</evidence>
<reference evidence="4" key="1">
    <citation type="submission" date="2019-06" db="EMBL/GenBank/DDBJ databases">
        <title>Complete genome sequence of Methylogaea oryzae strain JCM16910.</title>
        <authorList>
            <person name="Asakawa S."/>
        </authorList>
    </citation>
    <scope>NUCLEOTIDE SEQUENCE</scope>
    <source>
        <strain evidence="4">E10</strain>
    </source>
</reference>
<dbReference type="AlphaFoldDB" id="A0A8D4VNY3"/>
<dbReference type="GO" id="GO:0016747">
    <property type="term" value="F:acyltransferase activity, transferring groups other than amino-acyl groups"/>
    <property type="evidence" value="ECO:0007669"/>
    <property type="project" value="InterPro"/>
</dbReference>
<dbReference type="RefSeq" id="WP_054774802.1">
    <property type="nucleotide sequence ID" value="NZ_AP019782.1"/>
</dbReference>
<name>A0A8D4VNY3_9GAMM</name>
<keyword evidence="5" id="KW-1185">Reference proteome</keyword>
<dbReference type="PANTHER" id="PTHR43420">
    <property type="entry name" value="ACETYLTRANSFERASE"/>
    <property type="match status" value="1"/>
</dbReference>
<dbReference type="Gene3D" id="3.40.630.30">
    <property type="match status" value="1"/>
</dbReference>
<evidence type="ECO:0000259" key="3">
    <source>
        <dbReference type="PROSITE" id="PS51186"/>
    </source>
</evidence>
<dbReference type="KEGG" id="moz:MoryE10_23140"/>
<dbReference type="Proteomes" id="UP000824988">
    <property type="component" value="Chromosome"/>
</dbReference>
<gene>
    <name evidence="4" type="ORF">MoryE10_23140</name>
</gene>
<feature type="domain" description="N-acetyltransferase" evidence="3">
    <location>
        <begin position="10"/>
        <end position="159"/>
    </location>
</feature>
<evidence type="ECO:0000256" key="1">
    <source>
        <dbReference type="ARBA" id="ARBA00022679"/>
    </source>
</evidence>
<organism evidence="4 5">
    <name type="scientific">Methylogaea oryzae</name>
    <dbReference type="NCBI Taxonomy" id="1295382"/>
    <lineage>
        <taxon>Bacteria</taxon>
        <taxon>Pseudomonadati</taxon>
        <taxon>Pseudomonadota</taxon>
        <taxon>Gammaproteobacteria</taxon>
        <taxon>Methylococcales</taxon>
        <taxon>Methylococcaceae</taxon>
        <taxon>Methylogaea</taxon>
    </lineage>
</organism>
<keyword evidence="2" id="KW-0012">Acyltransferase</keyword>